<evidence type="ECO:0000256" key="1">
    <source>
        <dbReference type="ARBA" id="ARBA00004162"/>
    </source>
</evidence>
<evidence type="ECO:0000256" key="6">
    <source>
        <dbReference type="ARBA" id="ARBA00022989"/>
    </source>
</evidence>
<dbReference type="Gene3D" id="1.20.5.3310">
    <property type="match status" value="1"/>
</dbReference>
<sequence length="88" mass="9247">MGPGGISPWSLLLILVIVLLLFGTKKLRNVGSDLGGALKGFKSAMSESEKAAKEGKESLEKDEGEDAEQPSTAQREQVDEKEKSGGGS</sequence>
<comment type="caution">
    <text evidence="11">The sequence shown here is derived from an EMBL/GenBank/DDBJ whole genome shotgun (WGS) entry which is preliminary data.</text>
</comment>
<dbReference type="PANTHER" id="PTHR42982">
    <property type="entry name" value="SEC-INDEPENDENT PROTEIN TRANSLOCASE PROTEIN TATA"/>
    <property type="match status" value="1"/>
</dbReference>
<dbReference type="NCBIfam" id="TIGR01411">
    <property type="entry name" value="tatAE"/>
    <property type="match status" value="1"/>
</dbReference>
<organism evidence="11 12">
    <name type="scientific">Spiribacter insolitus</name>
    <dbReference type="NCBI Taxonomy" id="3122417"/>
    <lineage>
        <taxon>Bacteria</taxon>
        <taxon>Pseudomonadati</taxon>
        <taxon>Pseudomonadota</taxon>
        <taxon>Gammaproteobacteria</taxon>
        <taxon>Chromatiales</taxon>
        <taxon>Ectothiorhodospiraceae</taxon>
        <taxon>Spiribacter</taxon>
    </lineage>
</organism>
<keyword evidence="5 9" id="KW-0653">Protein transport</keyword>
<evidence type="ECO:0000256" key="9">
    <source>
        <dbReference type="HAMAP-Rule" id="MF_00236"/>
    </source>
</evidence>
<name>A0ABV3T875_9GAMM</name>
<comment type="similarity">
    <text evidence="9">Belongs to the TatA/E family.</text>
</comment>
<keyword evidence="7 9" id="KW-0811">Translocation</keyword>
<dbReference type="HAMAP" id="MF_00236">
    <property type="entry name" value="TatA_E"/>
    <property type="match status" value="1"/>
</dbReference>
<evidence type="ECO:0000256" key="4">
    <source>
        <dbReference type="ARBA" id="ARBA00022692"/>
    </source>
</evidence>
<dbReference type="InterPro" id="IPR006312">
    <property type="entry name" value="TatA/E"/>
</dbReference>
<dbReference type="RefSeq" id="WP_367984147.1">
    <property type="nucleotide sequence ID" value="NZ_JBAKFF010000001.1"/>
</dbReference>
<reference evidence="11 12" key="1">
    <citation type="submission" date="2024-02" db="EMBL/GenBank/DDBJ databases">
        <title>New especies of Spiribacter isolated from saline water.</title>
        <authorList>
            <person name="Leon M.J."/>
            <person name="De La Haba R."/>
            <person name="Sanchez-Porro C."/>
            <person name="Ventosa A."/>
        </authorList>
    </citation>
    <scope>NUCLEOTIDE SEQUENCE [LARGE SCALE GENOMIC DNA]</scope>
    <source>
        <strain evidence="12">ag22IC4-189</strain>
    </source>
</reference>
<accession>A0ABV3T875</accession>
<comment type="subcellular location">
    <subcellularLocation>
        <location evidence="1 9">Cell membrane</location>
        <topology evidence="1 9">Single-pass membrane protein</topology>
    </subcellularLocation>
</comment>
<evidence type="ECO:0000256" key="8">
    <source>
        <dbReference type="ARBA" id="ARBA00023136"/>
    </source>
</evidence>
<keyword evidence="6 9" id="KW-1133">Transmembrane helix</keyword>
<evidence type="ECO:0000256" key="3">
    <source>
        <dbReference type="ARBA" id="ARBA00022475"/>
    </source>
</evidence>
<keyword evidence="3 9" id="KW-1003">Cell membrane</keyword>
<keyword evidence="8 9" id="KW-0472">Membrane</keyword>
<keyword evidence="12" id="KW-1185">Reference proteome</keyword>
<dbReference type="Proteomes" id="UP001556637">
    <property type="component" value="Unassembled WGS sequence"/>
</dbReference>
<keyword evidence="2 9" id="KW-0813">Transport</keyword>
<feature type="region of interest" description="Disordered" evidence="10">
    <location>
        <begin position="43"/>
        <end position="88"/>
    </location>
</feature>
<feature type="transmembrane region" description="Helical" evidence="9">
    <location>
        <begin position="6"/>
        <end position="24"/>
    </location>
</feature>
<evidence type="ECO:0000313" key="12">
    <source>
        <dbReference type="Proteomes" id="UP001556637"/>
    </source>
</evidence>
<keyword evidence="4 9" id="KW-0812">Transmembrane</keyword>
<comment type="function">
    <text evidence="9">Part of the twin-arginine translocation (Tat) system that transports large folded proteins containing a characteristic twin-arginine motif in their signal peptide across membranes. TatA could form the protein-conducting channel of the Tat system.</text>
</comment>
<dbReference type="InterPro" id="IPR003369">
    <property type="entry name" value="TatA/B/E"/>
</dbReference>
<protein>
    <recommendedName>
        <fullName evidence="9">Sec-independent protein translocase protein TatA</fullName>
    </recommendedName>
</protein>
<gene>
    <name evidence="9 11" type="primary">tatA</name>
    <name evidence="11" type="ORF">V6X30_08290</name>
</gene>
<evidence type="ECO:0000313" key="11">
    <source>
        <dbReference type="EMBL" id="MEX0431397.1"/>
    </source>
</evidence>
<evidence type="ECO:0000256" key="7">
    <source>
        <dbReference type="ARBA" id="ARBA00023010"/>
    </source>
</evidence>
<comment type="subunit">
    <text evidence="9">The Tat system comprises two distinct complexes: a TatABC complex, containing multiple copies of TatA, TatB and TatC subunits, and a separate TatA complex, containing only TatA subunits. Substrates initially bind to the TatABC complex, which probably triggers association of the separate TatA complex to form the active translocon.</text>
</comment>
<dbReference type="PANTHER" id="PTHR42982:SF1">
    <property type="entry name" value="SEC-INDEPENDENT PROTEIN TRANSLOCASE PROTEIN TATA"/>
    <property type="match status" value="1"/>
</dbReference>
<evidence type="ECO:0000256" key="5">
    <source>
        <dbReference type="ARBA" id="ARBA00022927"/>
    </source>
</evidence>
<feature type="compositionally biased region" description="Basic and acidic residues" evidence="10">
    <location>
        <begin position="76"/>
        <end position="88"/>
    </location>
</feature>
<dbReference type="EMBL" id="JBAKFF010000001">
    <property type="protein sequence ID" value="MEX0431397.1"/>
    <property type="molecule type" value="Genomic_DNA"/>
</dbReference>
<evidence type="ECO:0000256" key="2">
    <source>
        <dbReference type="ARBA" id="ARBA00022448"/>
    </source>
</evidence>
<evidence type="ECO:0000256" key="10">
    <source>
        <dbReference type="SAM" id="MobiDB-lite"/>
    </source>
</evidence>
<dbReference type="Pfam" id="PF02416">
    <property type="entry name" value="TatA_B_E"/>
    <property type="match status" value="1"/>
</dbReference>
<proteinExistence type="inferred from homology"/>
<feature type="compositionally biased region" description="Basic and acidic residues" evidence="10">
    <location>
        <begin position="47"/>
        <end position="61"/>
    </location>
</feature>